<dbReference type="PANTHER" id="PTHR47354:SF1">
    <property type="entry name" value="CARNITINE MONOOXYGENASE REDUCTASE SUBUNIT"/>
    <property type="match status" value="1"/>
</dbReference>
<dbReference type="Pfam" id="PF00175">
    <property type="entry name" value="NAD_binding_1"/>
    <property type="match status" value="1"/>
</dbReference>
<protein>
    <submittedName>
        <fullName evidence="9">Vanillate O-demethylase ferredoxin subunit</fullName>
    </submittedName>
</protein>
<dbReference type="CDD" id="cd06185">
    <property type="entry name" value="PDR_like"/>
    <property type="match status" value="1"/>
</dbReference>
<dbReference type="GO" id="GO:0008168">
    <property type="term" value="F:methyltransferase activity"/>
    <property type="evidence" value="ECO:0007669"/>
    <property type="project" value="UniProtKB-KW"/>
</dbReference>
<dbReference type="PANTHER" id="PTHR47354">
    <property type="entry name" value="NADH OXIDOREDUCTASE HCR"/>
    <property type="match status" value="1"/>
</dbReference>
<dbReference type="PROSITE" id="PS51384">
    <property type="entry name" value="FAD_FR"/>
    <property type="match status" value="1"/>
</dbReference>
<dbReference type="Gene3D" id="3.10.20.30">
    <property type="match status" value="1"/>
</dbReference>
<accession>A0A1G9RQT0</accession>
<dbReference type="EMBL" id="FNHP01000003">
    <property type="protein sequence ID" value="SDM24805.1"/>
    <property type="molecule type" value="Genomic_DNA"/>
</dbReference>
<dbReference type="PROSITE" id="PS51085">
    <property type="entry name" value="2FE2S_FER_2"/>
    <property type="match status" value="1"/>
</dbReference>
<dbReference type="SUPFAM" id="SSF54292">
    <property type="entry name" value="2Fe-2S ferredoxin-like"/>
    <property type="match status" value="1"/>
</dbReference>
<dbReference type="InterPro" id="IPR017938">
    <property type="entry name" value="Riboflavin_synthase-like_b-brl"/>
</dbReference>
<dbReference type="GO" id="GO:0016491">
    <property type="term" value="F:oxidoreductase activity"/>
    <property type="evidence" value="ECO:0007669"/>
    <property type="project" value="UniProtKB-KW"/>
</dbReference>
<evidence type="ECO:0000256" key="5">
    <source>
        <dbReference type="ARBA" id="ARBA00023004"/>
    </source>
</evidence>
<dbReference type="InterPro" id="IPR039261">
    <property type="entry name" value="FNR_nucleotide-bd"/>
</dbReference>
<feature type="domain" description="2Fe-2S ferredoxin-type" evidence="7">
    <location>
        <begin position="236"/>
        <end position="320"/>
    </location>
</feature>
<keyword evidence="9" id="KW-0808">Transferase</keyword>
<dbReference type="Gene3D" id="3.40.50.80">
    <property type="entry name" value="Nucleotide-binding domain of ferredoxin-NADP reductase (FNR) module"/>
    <property type="match status" value="1"/>
</dbReference>
<keyword evidence="5" id="KW-0408">Iron</keyword>
<reference evidence="10" key="1">
    <citation type="submission" date="2016-10" db="EMBL/GenBank/DDBJ databases">
        <authorList>
            <person name="Varghese N."/>
            <person name="Submissions S."/>
        </authorList>
    </citation>
    <scope>NUCLEOTIDE SEQUENCE [LARGE SCALE GENOMIC DNA]</scope>
    <source>
        <strain evidence="10">EPL6</strain>
    </source>
</reference>
<dbReference type="InterPro" id="IPR001041">
    <property type="entry name" value="2Fe-2S_ferredoxin-type"/>
</dbReference>
<dbReference type="SUPFAM" id="SSF52343">
    <property type="entry name" value="Ferredoxin reductase-like, C-terminal NADP-linked domain"/>
    <property type="match status" value="1"/>
</dbReference>
<dbReference type="Gene3D" id="2.40.30.10">
    <property type="entry name" value="Translation factors"/>
    <property type="match status" value="1"/>
</dbReference>
<proteinExistence type="predicted"/>
<dbReference type="Proteomes" id="UP000198552">
    <property type="component" value="Unassembled WGS sequence"/>
</dbReference>
<keyword evidence="1" id="KW-0285">Flavoprotein</keyword>
<keyword evidence="9" id="KW-0489">Methyltransferase</keyword>
<sequence length="320" mass="35292">MHVIVNQISRIAQDINALELVHPAGIDLPAFQAGAHIDIHLPDGYIRQYSLCNNPDERHRYQIAVLHERTGRGGSTRIHEKIQEGDTVEISEPRNHFILDEGADRYLLIAGGIGITPIKAMAERLHSIGANYTMYYCAQRPERAAFREKLSSGHFRDRVVFHYDEGSRENQLDLQSILKQHQPGTQLYFCGPHGLIKAINENAQHWPKGTVHYELFGAPTVSQGMTGAASVAAGSFSVQISSTGQIVEIPAHQSIVESLRSAGVECETSCEAGVCGTCQTRYLSGEVDHQDLILSEADRQDQILICCSRAKPGSMLVLDI</sequence>
<evidence type="ECO:0000256" key="1">
    <source>
        <dbReference type="ARBA" id="ARBA00022630"/>
    </source>
</evidence>
<evidence type="ECO:0000256" key="3">
    <source>
        <dbReference type="ARBA" id="ARBA00022723"/>
    </source>
</evidence>
<dbReference type="SUPFAM" id="SSF63380">
    <property type="entry name" value="Riboflavin synthase domain-like"/>
    <property type="match status" value="1"/>
</dbReference>
<evidence type="ECO:0000313" key="10">
    <source>
        <dbReference type="Proteomes" id="UP000198552"/>
    </source>
</evidence>
<dbReference type="InterPro" id="IPR036010">
    <property type="entry name" value="2Fe-2S_ferredoxin-like_sf"/>
</dbReference>
<dbReference type="InterPro" id="IPR017927">
    <property type="entry name" value="FAD-bd_FR_type"/>
</dbReference>
<keyword evidence="2" id="KW-0001">2Fe-2S</keyword>
<dbReference type="InterPro" id="IPR012675">
    <property type="entry name" value="Beta-grasp_dom_sf"/>
</dbReference>
<dbReference type="RefSeq" id="WP_091568448.1">
    <property type="nucleotide sequence ID" value="NZ_FNHP01000003.1"/>
</dbReference>
<organism evidence="9 10">
    <name type="scientific">Oryzisolibacter propanilivorax</name>
    <dbReference type="NCBI Taxonomy" id="1527607"/>
    <lineage>
        <taxon>Bacteria</taxon>
        <taxon>Pseudomonadati</taxon>
        <taxon>Pseudomonadota</taxon>
        <taxon>Betaproteobacteria</taxon>
        <taxon>Burkholderiales</taxon>
        <taxon>Comamonadaceae</taxon>
        <taxon>Oryzisolibacter</taxon>
    </lineage>
</organism>
<keyword evidence="10" id="KW-1185">Reference proteome</keyword>
<dbReference type="InterPro" id="IPR001433">
    <property type="entry name" value="OxRdtase_FAD/NAD-bd"/>
</dbReference>
<dbReference type="InterPro" id="IPR008333">
    <property type="entry name" value="Cbr1-like_FAD-bd_dom"/>
</dbReference>
<evidence type="ECO:0000256" key="4">
    <source>
        <dbReference type="ARBA" id="ARBA00023002"/>
    </source>
</evidence>
<keyword evidence="4" id="KW-0560">Oxidoreductase</keyword>
<dbReference type="OrthoDB" id="370747at2"/>
<evidence type="ECO:0000256" key="6">
    <source>
        <dbReference type="ARBA" id="ARBA00023014"/>
    </source>
</evidence>
<keyword evidence="6" id="KW-0411">Iron-sulfur</keyword>
<evidence type="ECO:0000259" key="7">
    <source>
        <dbReference type="PROSITE" id="PS51085"/>
    </source>
</evidence>
<dbReference type="AlphaFoldDB" id="A0A1G9RQT0"/>
<dbReference type="InterPro" id="IPR006058">
    <property type="entry name" value="2Fe2S_fd_BS"/>
</dbReference>
<dbReference type="PROSITE" id="PS00197">
    <property type="entry name" value="2FE2S_FER_1"/>
    <property type="match status" value="1"/>
</dbReference>
<dbReference type="PRINTS" id="PR00409">
    <property type="entry name" value="PHDIOXRDTASE"/>
</dbReference>
<dbReference type="GO" id="GO:0032259">
    <property type="term" value="P:methylation"/>
    <property type="evidence" value="ECO:0007669"/>
    <property type="project" value="UniProtKB-KW"/>
</dbReference>
<dbReference type="GO" id="GO:0046872">
    <property type="term" value="F:metal ion binding"/>
    <property type="evidence" value="ECO:0007669"/>
    <property type="project" value="UniProtKB-KW"/>
</dbReference>
<evidence type="ECO:0000256" key="2">
    <source>
        <dbReference type="ARBA" id="ARBA00022714"/>
    </source>
</evidence>
<keyword evidence="3" id="KW-0479">Metal-binding</keyword>
<feature type="domain" description="FAD-binding FR-type" evidence="8">
    <location>
        <begin position="1"/>
        <end position="100"/>
    </location>
</feature>
<gene>
    <name evidence="9" type="ORF">SAMN05428957_103391</name>
</gene>
<evidence type="ECO:0000313" key="9">
    <source>
        <dbReference type="EMBL" id="SDM24805.1"/>
    </source>
</evidence>
<evidence type="ECO:0000259" key="8">
    <source>
        <dbReference type="PROSITE" id="PS51384"/>
    </source>
</evidence>
<dbReference type="STRING" id="1527607.SAMN05428957_103391"/>
<dbReference type="InterPro" id="IPR050415">
    <property type="entry name" value="MRET"/>
</dbReference>
<dbReference type="GO" id="GO:0051537">
    <property type="term" value="F:2 iron, 2 sulfur cluster binding"/>
    <property type="evidence" value="ECO:0007669"/>
    <property type="project" value="UniProtKB-KW"/>
</dbReference>
<dbReference type="Pfam" id="PF00970">
    <property type="entry name" value="FAD_binding_6"/>
    <property type="match status" value="1"/>
</dbReference>
<dbReference type="Pfam" id="PF00111">
    <property type="entry name" value="Fer2"/>
    <property type="match status" value="1"/>
</dbReference>
<name>A0A1G9RQT0_9BURK</name>
<dbReference type="CDD" id="cd00207">
    <property type="entry name" value="fer2"/>
    <property type="match status" value="1"/>
</dbReference>